<reference evidence="1" key="1">
    <citation type="submission" date="2023-04" db="EMBL/GenBank/DDBJ databases">
        <title>Phytophthora fragariaefolia NBRC 109709.</title>
        <authorList>
            <person name="Ichikawa N."/>
            <person name="Sato H."/>
            <person name="Tonouchi N."/>
        </authorList>
    </citation>
    <scope>NUCLEOTIDE SEQUENCE</scope>
    <source>
        <strain evidence="1">NBRC 109709</strain>
    </source>
</reference>
<accession>A0A9W7D0N6</accession>
<evidence type="ECO:0000313" key="1">
    <source>
        <dbReference type="EMBL" id="GMF46056.1"/>
    </source>
</evidence>
<evidence type="ECO:0000313" key="2">
    <source>
        <dbReference type="Proteomes" id="UP001165121"/>
    </source>
</evidence>
<name>A0A9W7D0N6_9STRA</name>
<comment type="caution">
    <text evidence="1">The sequence shown here is derived from an EMBL/GenBank/DDBJ whole genome shotgun (WGS) entry which is preliminary data.</text>
</comment>
<proteinExistence type="predicted"/>
<dbReference type="EMBL" id="BSXT01001910">
    <property type="protein sequence ID" value="GMF46056.1"/>
    <property type="molecule type" value="Genomic_DNA"/>
</dbReference>
<protein>
    <submittedName>
        <fullName evidence="1">Unnamed protein product</fullName>
    </submittedName>
</protein>
<sequence length="95" mass="10825">MSSTTAQEAAEYYMEGVCQIVGANEVIRHDQDPRFMSEIFLVPGHATESREGYTRVQIPIQRQQESAVQTVIQAVSAYVAERDQCDWDEQVEKLM</sequence>
<keyword evidence="2" id="KW-1185">Reference proteome</keyword>
<organism evidence="1 2">
    <name type="scientific">Phytophthora fragariaefolia</name>
    <dbReference type="NCBI Taxonomy" id="1490495"/>
    <lineage>
        <taxon>Eukaryota</taxon>
        <taxon>Sar</taxon>
        <taxon>Stramenopiles</taxon>
        <taxon>Oomycota</taxon>
        <taxon>Peronosporomycetes</taxon>
        <taxon>Peronosporales</taxon>
        <taxon>Peronosporaceae</taxon>
        <taxon>Phytophthora</taxon>
    </lineage>
</organism>
<dbReference type="Proteomes" id="UP001165121">
    <property type="component" value="Unassembled WGS sequence"/>
</dbReference>
<gene>
    <name evidence="1" type="ORF">Pfra01_001679200</name>
</gene>
<dbReference type="AlphaFoldDB" id="A0A9W7D0N6"/>